<dbReference type="PhylomeDB" id="H2KZ33"/>
<dbReference type="SMR" id="H2KZ33"/>
<dbReference type="HOGENOM" id="CLU_918994_0_0_1"/>
<proteinExistence type="predicted"/>
<dbReference type="ExpressionAtlas" id="H2KZ33">
    <property type="expression patterns" value="baseline and differential"/>
</dbReference>
<dbReference type="PaxDb" id="6239-C29F9.3a.2"/>
<protein>
    <submittedName>
        <fullName evidence="1">Protein containing ALS2cr12 (ALS2CR12) signature</fullName>
    </submittedName>
</protein>
<gene>
    <name evidence="1 3" type="primary">pals-23</name>
    <name evidence="3" type="ORF">C29F9.3</name>
    <name evidence="1" type="ORF">CELE_C29F9.3</name>
</gene>
<sequence length="303" mass="34717">MSHELLFSKVKLKINQFIDDLKSTDSLWNEVRFDAHVDKISDCRTSIKELITNFLEKTNKNPGQFLTAQGNFATSILGILNDRFMIAIVTKGLSKADGEEFKSYGELADSLINNFRVQISSLNSVKQELTRKRERVGNAKPTIDKFQTILYWTNAIRTNMSIIGAIIYPMQRTVVKVNAKTLNSQFSAMQKNREILEQCHDKFKEFLNNDARVPPELFESFSRFQLNLAELMNNADFIAVCTHLSKAVEENNEEMILYYGKKVRALNQYFAKVTGDTEEELHQIVLENVQEPTSFLQVPSNPT</sequence>
<dbReference type="FunCoup" id="H2KZ33">
    <property type="interactions" value="1"/>
</dbReference>
<organism evidence="1 2">
    <name type="scientific">Caenorhabditis elegans</name>
    <dbReference type="NCBI Taxonomy" id="6239"/>
    <lineage>
        <taxon>Eukaryota</taxon>
        <taxon>Metazoa</taxon>
        <taxon>Ecdysozoa</taxon>
        <taxon>Nematoda</taxon>
        <taxon>Chromadorea</taxon>
        <taxon>Rhabditida</taxon>
        <taxon>Rhabditina</taxon>
        <taxon>Rhabditomorpha</taxon>
        <taxon>Rhabditoidea</taxon>
        <taxon>Rhabditidae</taxon>
        <taxon>Peloderinae</taxon>
        <taxon>Caenorhabditis</taxon>
    </lineage>
</organism>
<dbReference type="AGR" id="WB:WBGene00016218"/>
<dbReference type="PeptideAtlas" id="H2KZ33"/>
<name>H2KZ33_CAEEL</name>
<dbReference type="KEGG" id="cel:CELE_C29F9.3"/>
<evidence type="ECO:0000313" key="1">
    <source>
        <dbReference type="EMBL" id="CCD66061.1"/>
    </source>
</evidence>
<evidence type="ECO:0000313" key="3">
    <source>
        <dbReference type="WormBase" id="C29F9.3a"/>
    </source>
</evidence>
<reference evidence="1 2" key="1">
    <citation type="journal article" date="1998" name="Science">
        <title>Genome sequence of the nematode C. elegans: a platform for investigating biology.</title>
        <authorList>
            <consortium name="The C. elegans sequencing consortium"/>
            <person name="Sulson J.E."/>
            <person name="Waterston R."/>
        </authorList>
    </citation>
    <scope>NUCLEOTIDE SEQUENCE [LARGE SCALE GENOMIC DNA]</scope>
    <source>
        <strain evidence="1 2">Bristol N2</strain>
    </source>
</reference>
<dbReference type="EMBL" id="BX284603">
    <property type="protein sequence ID" value="CCD66061.1"/>
    <property type="molecule type" value="Genomic_DNA"/>
</dbReference>
<dbReference type="GeneID" id="3565025"/>
<dbReference type="Proteomes" id="UP000001940">
    <property type="component" value="Chromosome III"/>
</dbReference>
<keyword evidence="2" id="KW-1185">Reference proteome</keyword>
<dbReference type="WormBase" id="C29F9.3a">
    <property type="protein sequence ID" value="CE28896"/>
    <property type="gene ID" value="WBGene00016218"/>
    <property type="gene designation" value="pals-23"/>
</dbReference>
<dbReference type="CTD" id="3565025"/>
<evidence type="ECO:0000313" key="2">
    <source>
        <dbReference type="Proteomes" id="UP000001940"/>
    </source>
</evidence>
<dbReference type="AlphaFoldDB" id="H2KZ33"/>
<dbReference type="STRING" id="6239.C29F9.3a.1"/>
<dbReference type="RefSeq" id="NP_001370514.1">
    <property type="nucleotide sequence ID" value="NM_001384001.1"/>
</dbReference>
<accession>H2KZ33</accession>
<dbReference type="Bgee" id="WBGene00016218">
    <property type="expression patterns" value="Expressed in larva and 3 other cell types or tissues"/>
</dbReference>
<dbReference type="InParanoid" id="H2KZ33"/>